<dbReference type="InterPro" id="IPR000253">
    <property type="entry name" value="FHA_dom"/>
</dbReference>
<sequence length="110" mass="12159">MACIHFEGHPTISMEKLQVIRIGSNKLTNLDVCLDDESVAQFHATITYTYKTVYLVNETDDGKVLVNDQPVESVTTVTYKDAIDGSVKLQFGNVEAKLCFLSESSDEPSP</sequence>
<dbReference type="RefSeq" id="XP_030382429.1">
    <property type="nucleotide sequence ID" value="XM_030526569.1"/>
</dbReference>
<proteinExistence type="predicted"/>
<dbReference type="Proteomes" id="UP000504634">
    <property type="component" value="Unplaced"/>
</dbReference>
<name>A0A6J2U5K9_DROLE</name>
<feature type="domain" description="FHA" evidence="1">
    <location>
        <begin position="20"/>
        <end position="71"/>
    </location>
</feature>
<dbReference type="OrthoDB" id="7806142at2759"/>
<organism evidence="2 3">
    <name type="scientific">Drosophila lebanonensis</name>
    <name type="common">Fruit fly</name>
    <name type="synonym">Scaptodrosophila lebanonensis</name>
    <dbReference type="NCBI Taxonomy" id="7225"/>
    <lineage>
        <taxon>Eukaryota</taxon>
        <taxon>Metazoa</taxon>
        <taxon>Ecdysozoa</taxon>
        <taxon>Arthropoda</taxon>
        <taxon>Hexapoda</taxon>
        <taxon>Insecta</taxon>
        <taxon>Pterygota</taxon>
        <taxon>Neoptera</taxon>
        <taxon>Endopterygota</taxon>
        <taxon>Diptera</taxon>
        <taxon>Brachycera</taxon>
        <taxon>Muscomorpha</taxon>
        <taxon>Ephydroidea</taxon>
        <taxon>Drosophilidae</taxon>
        <taxon>Scaptodrosophila</taxon>
    </lineage>
</organism>
<evidence type="ECO:0000313" key="4">
    <source>
        <dbReference type="RefSeq" id="XP_030382429.1"/>
    </source>
</evidence>
<dbReference type="CDD" id="cd00060">
    <property type="entry name" value="FHA"/>
    <property type="match status" value="1"/>
</dbReference>
<dbReference type="AlphaFoldDB" id="A0A6J2U5K9"/>
<dbReference type="Pfam" id="PF18221">
    <property type="entry name" value="MU2_FHA"/>
    <property type="match status" value="1"/>
</dbReference>
<gene>
    <name evidence="3 4" type="primary">LOC115629955</name>
</gene>
<protein>
    <submittedName>
        <fullName evidence="3 4">Uncharacterized protein LOC115629955</fullName>
    </submittedName>
</protein>
<dbReference type="PROSITE" id="PS50006">
    <property type="entry name" value="FHA_DOMAIN"/>
    <property type="match status" value="1"/>
</dbReference>
<dbReference type="Gene3D" id="2.60.200.20">
    <property type="match status" value="1"/>
</dbReference>
<evidence type="ECO:0000259" key="1">
    <source>
        <dbReference type="PROSITE" id="PS50006"/>
    </source>
</evidence>
<evidence type="ECO:0000313" key="2">
    <source>
        <dbReference type="Proteomes" id="UP000504634"/>
    </source>
</evidence>
<accession>A0A6J2U5K9</accession>
<dbReference type="InterPro" id="IPR008984">
    <property type="entry name" value="SMAD_FHA_dom_sf"/>
</dbReference>
<dbReference type="SUPFAM" id="SSF49879">
    <property type="entry name" value="SMAD/FHA domain"/>
    <property type="match status" value="1"/>
</dbReference>
<dbReference type="InterPro" id="IPR040513">
    <property type="entry name" value="MU2_FHA"/>
</dbReference>
<dbReference type="GeneID" id="115629955"/>
<evidence type="ECO:0000313" key="3">
    <source>
        <dbReference type="RefSeq" id="XP_030382427.1"/>
    </source>
</evidence>
<reference evidence="3 4" key="1">
    <citation type="submission" date="2025-04" db="UniProtKB">
        <authorList>
            <consortium name="RefSeq"/>
        </authorList>
    </citation>
    <scope>IDENTIFICATION</scope>
    <source>
        <strain evidence="3 4">11010-0011.00</strain>
        <tissue evidence="3 4">Whole body</tissue>
    </source>
</reference>
<keyword evidence="2" id="KW-1185">Reference proteome</keyword>
<dbReference type="RefSeq" id="XP_030382427.1">
    <property type="nucleotide sequence ID" value="XM_030526567.1"/>
</dbReference>